<dbReference type="AlphaFoldDB" id="A0A1B9GS32"/>
<evidence type="ECO:0000313" key="2">
    <source>
        <dbReference type="Proteomes" id="UP000092666"/>
    </source>
</evidence>
<dbReference type="OrthoDB" id="5426988at2759"/>
<keyword evidence="2" id="KW-1185">Reference proteome</keyword>
<accession>A0A1B9GS32</accession>
<reference evidence="1 2" key="1">
    <citation type="submission" date="2013-07" db="EMBL/GenBank/DDBJ databases">
        <title>The Genome Sequence of Cryptococcus heveanensis BCC8398.</title>
        <authorList>
            <consortium name="The Broad Institute Genome Sequencing Platform"/>
            <person name="Cuomo C."/>
            <person name="Litvintseva A."/>
            <person name="Chen Y."/>
            <person name="Heitman J."/>
            <person name="Sun S."/>
            <person name="Springer D."/>
            <person name="Dromer F."/>
            <person name="Young S.K."/>
            <person name="Zeng Q."/>
            <person name="Gargeya S."/>
            <person name="Fitzgerald M."/>
            <person name="Abouelleil A."/>
            <person name="Alvarado L."/>
            <person name="Berlin A.M."/>
            <person name="Chapman S.B."/>
            <person name="Dewar J."/>
            <person name="Goldberg J."/>
            <person name="Griggs A."/>
            <person name="Gujja S."/>
            <person name="Hansen M."/>
            <person name="Howarth C."/>
            <person name="Imamovic A."/>
            <person name="Larimer J."/>
            <person name="McCowan C."/>
            <person name="Murphy C."/>
            <person name="Pearson M."/>
            <person name="Priest M."/>
            <person name="Roberts A."/>
            <person name="Saif S."/>
            <person name="Shea T."/>
            <person name="Sykes S."/>
            <person name="Wortman J."/>
            <person name="Nusbaum C."/>
            <person name="Birren B."/>
        </authorList>
    </citation>
    <scope>NUCLEOTIDE SEQUENCE [LARGE SCALE GENOMIC DNA]</scope>
    <source>
        <strain evidence="1 2">BCC8398</strain>
    </source>
</reference>
<organism evidence="1 2">
    <name type="scientific">Kwoniella heveanensis BCC8398</name>
    <dbReference type="NCBI Taxonomy" id="1296120"/>
    <lineage>
        <taxon>Eukaryota</taxon>
        <taxon>Fungi</taxon>
        <taxon>Dikarya</taxon>
        <taxon>Basidiomycota</taxon>
        <taxon>Agaricomycotina</taxon>
        <taxon>Tremellomycetes</taxon>
        <taxon>Tremellales</taxon>
        <taxon>Cryptococcaceae</taxon>
        <taxon>Kwoniella</taxon>
    </lineage>
</organism>
<evidence type="ECO:0000313" key="1">
    <source>
        <dbReference type="EMBL" id="OCF33880.1"/>
    </source>
</evidence>
<name>A0A1B9GS32_9TREE</name>
<reference evidence="2" key="2">
    <citation type="submission" date="2013-12" db="EMBL/GenBank/DDBJ databases">
        <title>Evolution of pathogenesis and genome organization in the Tremellales.</title>
        <authorList>
            <person name="Cuomo C."/>
            <person name="Litvintseva A."/>
            <person name="Heitman J."/>
            <person name="Chen Y."/>
            <person name="Sun S."/>
            <person name="Springer D."/>
            <person name="Dromer F."/>
            <person name="Young S."/>
            <person name="Zeng Q."/>
            <person name="Chapman S."/>
            <person name="Gujja S."/>
            <person name="Saif S."/>
            <person name="Birren B."/>
        </authorList>
    </citation>
    <scope>NUCLEOTIDE SEQUENCE [LARGE SCALE GENOMIC DNA]</scope>
    <source>
        <strain evidence="2">BCC8398</strain>
    </source>
</reference>
<gene>
    <name evidence="1" type="ORF">I316_04592</name>
</gene>
<protein>
    <submittedName>
        <fullName evidence="1">Uncharacterized protein</fullName>
    </submittedName>
</protein>
<dbReference type="EMBL" id="KI669503">
    <property type="protein sequence ID" value="OCF33880.1"/>
    <property type="molecule type" value="Genomic_DNA"/>
</dbReference>
<sequence length="124" mass="13649">MFEYLAFARHHAVGAKFVSIILECSTETNLERLVGQDRPEQGKTKLVDVEVLREMRGRAVIHRYGLVSGSGHENGNGEQGACTAEGVSYEWEIDSTGRTALEIADYIAQKIATLRHRASASLTT</sequence>
<dbReference type="Proteomes" id="UP000092666">
    <property type="component" value="Unassembled WGS sequence"/>
</dbReference>
<proteinExistence type="predicted"/>